<dbReference type="SMART" id="SM00033">
    <property type="entry name" value="CH"/>
    <property type="match status" value="1"/>
</dbReference>
<dbReference type="Gene3D" id="1.10.418.10">
    <property type="entry name" value="Calponin-like domain"/>
    <property type="match status" value="1"/>
</dbReference>
<dbReference type="GeneID" id="112865873"/>
<dbReference type="GO" id="GO:0005925">
    <property type="term" value="C:focal adhesion"/>
    <property type="evidence" value="ECO:0007669"/>
    <property type="project" value="UniProtKB-SubCell"/>
</dbReference>
<evidence type="ECO:0000256" key="18">
    <source>
        <dbReference type="SAM" id="Coils"/>
    </source>
</evidence>
<name>A0A6P6IC98_PUMCO</name>
<reference evidence="23" key="1">
    <citation type="submission" date="2025-08" db="UniProtKB">
        <authorList>
            <consortium name="RefSeq"/>
        </authorList>
    </citation>
    <scope>IDENTIFICATION</scope>
    <source>
        <tissue evidence="23">Blood</tissue>
    </source>
</reference>
<dbReference type="InterPro" id="IPR029071">
    <property type="entry name" value="Ubiquitin-like_domsf"/>
</dbReference>
<dbReference type="GO" id="GO:0003779">
    <property type="term" value="F:actin binding"/>
    <property type="evidence" value="ECO:0007669"/>
    <property type="project" value="UniProtKB-KW"/>
</dbReference>
<feature type="domain" description="Calponin-homology (CH)" evidence="20">
    <location>
        <begin position="67"/>
        <end position="174"/>
    </location>
</feature>
<organism evidence="22 23">
    <name type="scientific">Puma concolor</name>
    <name type="common">Mountain lion</name>
    <name type="synonym">Felis concolor</name>
    <dbReference type="NCBI Taxonomy" id="9696"/>
    <lineage>
        <taxon>Eukaryota</taxon>
        <taxon>Metazoa</taxon>
        <taxon>Chordata</taxon>
        <taxon>Craniata</taxon>
        <taxon>Vertebrata</taxon>
        <taxon>Euteleostomi</taxon>
        <taxon>Mammalia</taxon>
        <taxon>Eutheria</taxon>
        <taxon>Laurasiatheria</taxon>
        <taxon>Carnivora</taxon>
        <taxon>Feliformia</taxon>
        <taxon>Felidae</taxon>
        <taxon>Felinae</taxon>
        <taxon>Puma</taxon>
    </lineage>
</organism>
<feature type="region of interest" description="Disordered" evidence="19">
    <location>
        <begin position="254"/>
        <end position="282"/>
    </location>
</feature>
<dbReference type="RefSeq" id="XP_025784698.1">
    <property type="nucleotide sequence ID" value="XM_025928913.1"/>
</dbReference>
<dbReference type="PROSITE" id="PS50841">
    <property type="entry name" value="DIX"/>
    <property type="match status" value="1"/>
</dbReference>
<evidence type="ECO:0000256" key="7">
    <source>
        <dbReference type="ARBA" id="ARBA00022843"/>
    </source>
</evidence>
<evidence type="ECO:0000256" key="8">
    <source>
        <dbReference type="ARBA" id="ARBA00022949"/>
    </source>
</evidence>
<dbReference type="PANTHER" id="PTHR10878">
    <property type="entry name" value="SEGMENT POLARITY PROTEIN DISHEVELLED"/>
    <property type="match status" value="1"/>
</dbReference>
<evidence type="ECO:0000256" key="3">
    <source>
        <dbReference type="ARBA" id="ARBA00022473"/>
    </source>
</evidence>
<dbReference type="GO" id="GO:0060070">
    <property type="term" value="P:canonical Wnt signaling pathway"/>
    <property type="evidence" value="ECO:0007669"/>
    <property type="project" value="TreeGrafter"/>
</dbReference>
<dbReference type="FunFam" id="2.40.240.130:FF:000003">
    <property type="entry name" value="Dixin isoform 1"/>
    <property type="match status" value="1"/>
</dbReference>
<dbReference type="Gene3D" id="2.40.240.130">
    <property type="match status" value="1"/>
</dbReference>
<keyword evidence="22" id="KW-1185">Reference proteome</keyword>
<evidence type="ECO:0000256" key="15">
    <source>
        <dbReference type="ARBA" id="ARBA00077663"/>
    </source>
</evidence>
<feature type="coiled-coil region" evidence="18">
    <location>
        <begin position="383"/>
        <end position="508"/>
    </location>
</feature>
<evidence type="ECO:0000256" key="12">
    <source>
        <dbReference type="ARBA" id="ARBA00058710"/>
    </source>
</evidence>
<feature type="coiled-coil region" evidence="18">
    <location>
        <begin position="328"/>
        <end position="355"/>
    </location>
</feature>
<dbReference type="InterPro" id="IPR015506">
    <property type="entry name" value="Dsh/Dvl-rel"/>
</dbReference>
<keyword evidence="10" id="KW-0009">Actin-binding</keyword>
<evidence type="ECO:0000256" key="14">
    <source>
        <dbReference type="ARBA" id="ARBA00068877"/>
    </source>
</evidence>
<keyword evidence="9 18" id="KW-0175">Coiled coil</keyword>
<keyword evidence="6 17" id="KW-0879">Wnt signaling pathway</keyword>
<keyword evidence="5" id="KW-0597">Phosphoprotein</keyword>
<proteinExistence type="inferred from homology"/>
<keyword evidence="8" id="KW-0965">Cell junction</keyword>
<evidence type="ECO:0000256" key="17">
    <source>
        <dbReference type="PROSITE-ProRule" id="PRU00069"/>
    </source>
</evidence>
<feature type="compositionally biased region" description="Low complexity" evidence="19">
    <location>
        <begin position="258"/>
        <end position="272"/>
    </location>
</feature>
<evidence type="ECO:0000256" key="11">
    <source>
        <dbReference type="ARBA" id="ARBA00023212"/>
    </source>
</evidence>
<evidence type="ECO:0000256" key="16">
    <source>
        <dbReference type="ARBA" id="ARBA00079899"/>
    </source>
</evidence>
<evidence type="ECO:0000256" key="19">
    <source>
        <dbReference type="SAM" id="MobiDB-lite"/>
    </source>
</evidence>
<dbReference type="CDD" id="cd21213">
    <property type="entry name" value="CH_DIXDC1"/>
    <property type="match status" value="1"/>
</dbReference>
<dbReference type="GO" id="GO:0005829">
    <property type="term" value="C:cytosol"/>
    <property type="evidence" value="ECO:0007669"/>
    <property type="project" value="TreeGrafter"/>
</dbReference>
<dbReference type="Pfam" id="PF00307">
    <property type="entry name" value="CH"/>
    <property type="match status" value="1"/>
</dbReference>
<dbReference type="GO" id="GO:0001725">
    <property type="term" value="C:stress fiber"/>
    <property type="evidence" value="ECO:0007669"/>
    <property type="project" value="UniProtKB-SubCell"/>
</dbReference>
<dbReference type="Proteomes" id="UP000515131">
    <property type="component" value="Unplaced"/>
</dbReference>
<dbReference type="InterPro" id="IPR001158">
    <property type="entry name" value="DIX"/>
</dbReference>
<dbReference type="PANTHER" id="PTHR10878:SF22">
    <property type="entry name" value="DIXIN"/>
    <property type="match status" value="1"/>
</dbReference>
<dbReference type="SMART" id="SM00021">
    <property type="entry name" value="DAX"/>
    <property type="match status" value="1"/>
</dbReference>
<evidence type="ECO:0000256" key="13">
    <source>
        <dbReference type="ARBA" id="ARBA00060765"/>
    </source>
</evidence>
<dbReference type="CTD" id="85458"/>
<dbReference type="InterPro" id="IPR036872">
    <property type="entry name" value="CH_dom_sf"/>
</dbReference>
<dbReference type="SUPFAM" id="SSF54236">
    <property type="entry name" value="Ubiquitin-like"/>
    <property type="match status" value="1"/>
</dbReference>
<comment type="function">
    <text evidence="12">Positive effector of the Wnt signaling pathway; activates WNT3A signaling via DVL2. Regulates JNK activation by AXIN1 and DVL2.</text>
</comment>
<evidence type="ECO:0000256" key="2">
    <source>
        <dbReference type="ARBA" id="ARBA00004529"/>
    </source>
</evidence>
<sequence>MCDTGRPRGDQSWAVGGSGKASWKRAEWFTTEVPFASHGAWAVQQEQTLGKGLAHIRQKVWPPLLYQQQLQAYVAWVNAQLKKRPAVKPVQDLRQDLRDGVILAYLIEIVAGEKLNGVQLSPSNQQEMKNNVEKVLQFVASKKIRMHQTSAKDIVEGNLKSIMRLVLALAAHFKPGSNRTVSQGRDSRTPLQSHQPHCATAVAQGAAAALADVCHDMSRSGRDVFRYRQRNNSVDEEIENPYWSVRALVQQYEGQQRSPSESSCTSLTSPSPIHSAKSESIITQSEEKADFVIIPSEGIENRTEETDSPFSREWRPGSPGTCLETSWEEQLLEQQEHLEKEMEEAKKMISGLQALLLNGSLPEDEQDRPLALCEPGVNPEEQLIIIQSRLDQSMEENQDLKKELLKCKQEARNLQGIKDALQQRLTQQDTSVLQLKQELLRANMDKDELHNQNVDLQRKLDERNRLLGDYKKELGQKERLLQQHQAKLEDALRKLSEASYQQVDLERELEHKDVLLAHCMKREADEVTSYNRHNSQSNGFFLPAAGKGAASVTHKGTSDLQLVRDALRSLRNSFSGHDPQHHTIDSLEQGISSLMERLHAMESQKKQDRRVRGKLPRTQAGSEYRESWPPNSKLPHSQSSPAVSSTCTKVLYFTDRSLTPFMVNIPKRLGEVTLKDFKAAIDREGNHRYHFKALDPEFGTVKEEVFHDDDAIPGWEGKIVAWVEEDHGEN</sequence>
<dbReference type="InterPro" id="IPR001715">
    <property type="entry name" value="CH_dom"/>
</dbReference>
<evidence type="ECO:0000256" key="9">
    <source>
        <dbReference type="ARBA" id="ARBA00023054"/>
    </source>
</evidence>
<evidence type="ECO:0000313" key="22">
    <source>
        <dbReference type="Proteomes" id="UP000515131"/>
    </source>
</evidence>
<evidence type="ECO:0000256" key="6">
    <source>
        <dbReference type="ARBA" id="ARBA00022687"/>
    </source>
</evidence>
<dbReference type="PROSITE" id="PS50021">
    <property type="entry name" value="CH"/>
    <property type="match status" value="1"/>
</dbReference>
<keyword evidence="7" id="KW-0832">Ubl conjugation</keyword>
<dbReference type="Pfam" id="PF00778">
    <property type="entry name" value="DIX"/>
    <property type="match status" value="1"/>
</dbReference>
<evidence type="ECO:0000313" key="23">
    <source>
        <dbReference type="RefSeq" id="XP_025784698.1"/>
    </source>
</evidence>
<evidence type="ECO:0000259" key="20">
    <source>
        <dbReference type="PROSITE" id="PS50021"/>
    </source>
</evidence>
<accession>A0A6P6IC98</accession>
<dbReference type="SUPFAM" id="SSF47576">
    <property type="entry name" value="Calponin-homology domain, CH-domain"/>
    <property type="match status" value="1"/>
</dbReference>
<gene>
    <name evidence="23" type="primary">DIXDC1</name>
</gene>
<comment type="similarity">
    <text evidence="13">Belongs to the DIXDC1 family.</text>
</comment>
<dbReference type="InterPro" id="IPR038207">
    <property type="entry name" value="DIX_dom_sf"/>
</dbReference>
<keyword evidence="4" id="KW-0963">Cytoplasm</keyword>
<comment type="subcellular location">
    <subcellularLocation>
        <location evidence="1">Cell junction</location>
        <location evidence="1">Focal adhesion</location>
    </subcellularLocation>
    <subcellularLocation>
        <location evidence="2">Cytoplasm</location>
        <location evidence="2">Cytoskeleton</location>
        <location evidence="2">Stress fiber</location>
    </subcellularLocation>
</comment>
<dbReference type="KEGG" id="pcoo:112865873"/>
<protein>
    <recommendedName>
        <fullName evidence="14">Dixin</fullName>
    </recommendedName>
    <alternativeName>
        <fullName evidence="15">Coiled-coil protein DIX1</fullName>
    </alternativeName>
    <alternativeName>
        <fullName evidence="16">DIX domain-containing protein 1</fullName>
    </alternativeName>
</protein>
<dbReference type="AlphaFoldDB" id="A0A6P6IC98"/>
<evidence type="ECO:0000256" key="1">
    <source>
        <dbReference type="ARBA" id="ARBA00004246"/>
    </source>
</evidence>
<evidence type="ECO:0000259" key="21">
    <source>
        <dbReference type="PROSITE" id="PS50841"/>
    </source>
</evidence>
<evidence type="ECO:0000256" key="5">
    <source>
        <dbReference type="ARBA" id="ARBA00022553"/>
    </source>
</evidence>
<evidence type="ECO:0000256" key="10">
    <source>
        <dbReference type="ARBA" id="ARBA00023203"/>
    </source>
</evidence>
<dbReference type="FunFam" id="1.10.418.10:FF:000054">
    <property type="entry name" value="Dixin isoform 1"/>
    <property type="match status" value="1"/>
</dbReference>
<feature type="region of interest" description="Disordered" evidence="19">
    <location>
        <begin position="601"/>
        <end position="642"/>
    </location>
</feature>
<keyword evidence="11" id="KW-0206">Cytoskeleton</keyword>
<feature type="domain" description="DIX" evidence="21">
    <location>
        <begin position="647"/>
        <end position="727"/>
    </location>
</feature>
<keyword evidence="3" id="KW-0217">Developmental protein</keyword>
<evidence type="ECO:0000256" key="4">
    <source>
        <dbReference type="ARBA" id="ARBA00022490"/>
    </source>
</evidence>